<organism evidence="1 2">
    <name type="scientific">Amycolatopsis camponoti</name>
    <dbReference type="NCBI Taxonomy" id="2606593"/>
    <lineage>
        <taxon>Bacteria</taxon>
        <taxon>Bacillati</taxon>
        <taxon>Actinomycetota</taxon>
        <taxon>Actinomycetes</taxon>
        <taxon>Pseudonocardiales</taxon>
        <taxon>Pseudonocardiaceae</taxon>
        <taxon>Amycolatopsis</taxon>
    </lineage>
</organism>
<dbReference type="Proteomes" id="UP000399805">
    <property type="component" value="Unassembled WGS sequence"/>
</dbReference>
<dbReference type="RefSeq" id="WP_155542800.1">
    <property type="nucleotide sequence ID" value="NZ_CABVGP010000001.1"/>
</dbReference>
<sequence>MADRSFPLTSPFAADIPGLSDGDRGAGFSVERELEDWADTVARLPSLVRVALKSGNTTLAVRLLVSGGRRDDNWLTDVVFHARHPELRGRAIRSGERALSREWATIRMTIVRPALQAPPVAVTPAPPPRPVSEWRRLALAAAGIVPAEWKPDDGFERQRPIVERVYAYYAGLFNRDENLLWAGMAKLAGGAVYHGLMLAQQQFDTAKWGIGQDPGAGLIVNYAHGLQVVLLDTQRAIFEDLAWQHQAFAQAGVAELVATAGAPADAWRDIASGDPGRVRRGNRELLLREQKTVVAPFYGRIRDMKDFDLIPDRMSREALSPVPGGKPFREVVPDGDLTVFEHRWKWIETDMLPAYEGLAPQRRRQLVNTPLADLAARRWPPG</sequence>
<evidence type="ECO:0000313" key="1">
    <source>
        <dbReference type="EMBL" id="VVJ17670.1"/>
    </source>
</evidence>
<accession>A0A6I8LKV8</accession>
<evidence type="ECO:0000313" key="2">
    <source>
        <dbReference type="Proteomes" id="UP000399805"/>
    </source>
</evidence>
<reference evidence="1 2" key="1">
    <citation type="submission" date="2019-09" db="EMBL/GenBank/DDBJ databases">
        <authorList>
            <person name="Leyn A S."/>
        </authorList>
    </citation>
    <scope>NUCLEOTIDE SEQUENCE [LARGE SCALE GENOMIC DNA]</scope>
    <source>
        <strain evidence="1">AA231_1</strain>
    </source>
</reference>
<keyword evidence="2" id="KW-1185">Reference proteome</keyword>
<protein>
    <submittedName>
        <fullName evidence="1">Uncharacterized protein</fullName>
    </submittedName>
</protein>
<gene>
    <name evidence="1" type="ORF">AA23TX_02691</name>
</gene>
<dbReference type="EMBL" id="CABVGP010000001">
    <property type="protein sequence ID" value="VVJ17670.1"/>
    <property type="molecule type" value="Genomic_DNA"/>
</dbReference>
<name>A0A6I8LKV8_9PSEU</name>
<proteinExistence type="predicted"/>
<dbReference type="AlphaFoldDB" id="A0A6I8LKV8"/>